<organism evidence="1 2">
    <name type="scientific">Kitasatospora terrestris</name>
    <dbReference type="NCBI Taxonomy" id="258051"/>
    <lineage>
        <taxon>Bacteria</taxon>
        <taxon>Bacillati</taxon>
        <taxon>Actinomycetota</taxon>
        <taxon>Actinomycetes</taxon>
        <taxon>Kitasatosporales</taxon>
        <taxon>Streptomycetaceae</taxon>
        <taxon>Kitasatospora</taxon>
    </lineage>
</organism>
<reference evidence="2" key="1">
    <citation type="journal article" date="2019" name="Int. J. Syst. Evol. Microbiol.">
        <title>The Global Catalogue of Microorganisms (GCM) 10K type strain sequencing project: providing services to taxonomists for standard genome sequencing and annotation.</title>
        <authorList>
            <consortium name="The Broad Institute Genomics Platform"/>
            <consortium name="The Broad Institute Genome Sequencing Center for Infectious Disease"/>
            <person name="Wu L."/>
            <person name="Ma J."/>
        </authorList>
    </citation>
    <scope>NUCLEOTIDE SEQUENCE [LARGE SCALE GENOMIC DNA]</scope>
    <source>
        <strain evidence="2">JCM 13006</strain>
    </source>
</reference>
<accession>A0ABP9D795</accession>
<evidence type="ECO:0000313" key="1">
    <source>
        <dbReference type="EMBL" id="GAA4831265.1"/>
    </source>
</evidence>
<dbReference type="EMBL" id="BAABIS010000001">
    <property type="protein sequence ID" value="GAA4831265.1"/>
    <property type="molecule type" value="Genomic_DNA"/>
</dbReference>
<dbReference type="Proteomes" id="UP001501752">
    <property type="component" value="Unassembled WGS sequence"/>
</dbReference>
<name>A0ABP9D795_9ACTN</name>
<proteinExistence type="predicted"/>
<protein>
    <submittedName>
        <fullName evidence="1">Uncharacterized protein</fullName>
    </submittedName>
</protein>
<sequence>MTRTGRYRWRTRLRRHLPWFLIEWGPARKGSQDCGAHEWYNHDGLVAHCYHCTPGQRAWADVWTLSGPGGNGATVNESG</sequence>
<gene>
    <name evidence="1" type="ORF">GCM10023235_01790</name>
</gene>
<evidence type="ECO:0000313" key="2">
    <source>
        <dbReference type="Proteomes" id="UP001501752"/>
    </source>
</evidence>
<keyword evidence="2" id="KW-1185">Reference proteome</keyword>
<comment type="caution">
    <text evidence="1">The sequence shown here is derived from an EMBL/GenBank/DDBJ whole genome shotgun (WGS) entry which is preliminary data.</text>
</comment>
<dbReference type="RefSeq" id="WP_345694794.1">
    <property type="nucleotide sequence ID" value="NZ_BAABIS010000001.1"/>
</dbReference>